<keyword evidence="11 14" id="KW-0503">Monooxygenase</keyword>
<dbReference type="SUPFAM" id="SSF48264">
    <property type="entry name" value="Cytochrome P450"/>
    <property type="match status" value="1"/>
</dbReference>
<evidence type="ECO:0000256" key="5">
    <source>
        <dbReference type="ARBA" id="ARBA00022617"/>
    </source>
</evidence>
<dbReference type="Gene3D" id="1.10.630.10">
    <property type="entry name" value="Cytochrome P450"/>
    <property type="match status" value="1"/>
</dbReference>
<evidence type="ECO:0000256" key="6">
    <source>
        <dbReference type="ARBA" id="ARBA00022723"/>
    </source>
</evidence>
<dbReference type="GO" id="GO:0008395">
    <property type="term" value="F:steroid hydroxylase activity"/>
    <property type="evidence" value="ECO:0007669"/>
    <property type="project" value="TreeGrafter"/>
</dbReference>
<dbReference type="GeneID" id="119735651"/>
<dbReference type="InterPro" id="IPR036396">
    <property type="entry name" value="Cyt_P450_sf"/>
</dbReference>
<dbReference type="PROSITE" id="PS00086">
    <property type="entry name" value="CYTOCHROME_P450"/>
    <property type="match status" value="1"/>
</dbReference>
<dbReference type="GO" id="GO:0006805">
    <property type="term" value="P:xenobiotic metabolic process"/>
    <property type="evidence" value="ECO:0007669"/>
    <property type="project" value="TreeGrafter"/>
</dbReference>
<dbReference type="PRINTS" id="PR00463">
    <property type="entry name" value="EP450I"/>
</dbReference>
<keyword evidence="10 13" id="KW-0408">Iron</keyword>
<comment type="subcellular location">
    <subcellularLocation>
        <location evidence="3">Endoplasmic reticulum membrane</location>
        <topology evidence="3">Peripheral membrane protein</topology>
    </subcellularLocation>
    <subcellularLocation>
        <location evidence="2">Microsome membrane</location>
        <topology evidence="2">Peripheral membrane protein</topology>
    </subcellularLocation>
</comment>
<dbReference type="AlphaFoldDB" id="A0A914ANP8"/>
<evidence type="ECO:0000256" key="2">
    <source>
        <dbReference type="ARBA" id="ARBA00004174"/>
    </source>
</evidence>
<dbReference type="Pfam" id="PF00067">
    <property type="entry name" value="p450"/>
    <property type="match status" value="1"/>
</dbReference>
<keyword evidence="7" id="KW-0256">Endoplasmic reticulum</keyword>
<dbReference type="InterPro" id="IPR002401">
    <property type="entry name" value="Cyt_P450_E_grp-I"/>
</dbReference>
<proteinExistence type="inferred from homology"/>
<evidence type="ECO:0000313" key="15">
    <source>
        <dbReference type="EnsemblMetazoa" id="XP_038065372.1"/>
    </source>
</evidence>
<sequence length="519" mass="58121">MYATISRWIVSTKASLHLLSLAAVLLGAVLVLAHRSSSRLRGANAAQPRPSGRPLPGPRSWPLVGSIPAIVWYTKHYGHRAFTEIARRHGAVFGLRLAPGQLLVVLNDRSSIREAFVKQAARMNNRHLQGLVKVSFPVQGSLAWENGEIWAARRKFILRAFRTLGFSKSGILGQRIQEEAAALCRSIDKYGGSPFDPQHLLECATSNLFCAIALGDRYEYESPTLHSLVRNSKIVLDNLSAVSIGNCLPFLYHTPVCREYRDAVTGLTDFIRDLVDQHKVTYNNCNRPRDVVDLYLAEVSRRQEEGEGLKFEEEDVWRSMLDILIAGSFSTATHVLWTLLFITQYKSVQQRIHDEIDSAIGRDRLPSLDDSPLLPYTRATLFEIQRCRIATVSVPHLASEDAAVGGCLIPKGAQVLANFWALHHDPREWKEPELFDPCRFLSKDESAVIMTENFMPFGVGPRMCPGEQFAKHQAFLIFASIMQRYRLTISPTDPTPDLEGAVCGPALHPEAFRICAQLR</sequence>
<dbReference type="Proteomes" id="UP000887568">
    <property type="component" value="Unplaced"/>
</dbReference>
<dbReference type="CDD" id="cd20617">
    <property type="entry name" value="CYP1_2-like"/>
    <property type="match status" value="1"/>
</dbReference>
<name>A0A914ANP8_PATMI</name>
<dbReference type="EnsemblMetazoa" id="XM_038209445.1">
    <property type="protein sequence ID" value="XP_038065373.1"/>
    <property type="gene ID" value="LOC119735651"/>
</dbReference>
<dbReference type="OrthoDB" id="10040682at2759"/>
<evidence type="ECO:0000256" key="4">
    <source>
        <dbReference type="ARBA" id="ARBA00010617"/>
    </source>
</evidence>
<dbReference type="GO" id="GO:0006082">
    <property type="term" value="P:organic acid metabolic process"/>
    <property type="evidence" value="ECO:0007669"/>
    <property type="project" value="TreeGrafter"/>
</dbReference>
<keyword evidence="16" id="KW-1185">Reference proteome</keyword>
<dbReference type="OMA" id="MGKVQDQ"/>
<evidence type="ECO:0000256" key="11">
    <source>
        <dbReference type="ARBA" id="ARBA00023033"/>
    </source>
</evidence>
<comment type="similarity">
    <text evidence="4 14">Belongs to the cytochrome P450 family.</text>
</comment>
<comment type="cofactor">
    <cofactor evidence="1 13">
        <name>heme</name>
        <dbReference type="ChEBI" id="CHEBI:30413"/>
    </cofactor>
</comment>
<evidence type="ECO:0000256" key="13">
    <source>
        <dbReference type="PIRSR" id="PIRSR602401-1"/>
    </source>
</evidence>
<dbReference type="GO" id="GO:0005789">
    <property type="term" value="C:endoplasmic reticulum membrane"/>
    <property type="evidence" value="ECO:0007669"/>
    <property type="project" value="UniProtKB-SubCell"/>
</dbReference>
<keyword evidence="5 13" id="KW-0349">Heme</keyword>
<dbReference type="InterPro" id="IPR017972">
    <property type="entry name" value="Cyt_P450_CS"/>
</dbReference>
<dbReference type="GO" id="GO:0005506">
    <property type="term" value="F:iron ion binding"/>
    <property type="evidence" value="ECO:0007669"/>
    <property type="project" value="InterPro"/>
</dbReference>
<evidence type="ECO:0000313" key="16">
    <source>
        <dbReference type="Proteomes" id="UP000887568"/>
    </source>
</evidence>
<dbReference type="GO" id="GO:0020037">
    <property type="term" value="F:heme binding"/>
    <property type="evidence" value="ECO:0007669"/>
    <property type="project" value="InterPro"/>
</dbReference>
<evidence type="ECO:0000256" key="1">
    <source>
        <dbReference type="ARBA" id="ARBA00001971"/>
    </source>
</evidence>
<protein>
    <recommendedName>
        <fullName evidence="17">Cytochrome P450</fullName>
    </recommendedName>
</protein>
<dbReference type="RefSeq" id="XP_038065372.1">
    <property type="nucleotide sequence ID" value="XM_038209444.1"/>
</dbReference>
<reference evidence="15" key="1">
    <citation type="submission" date="2022-11" db="UniProtKB">
        <authorList>
            <consortium name="EnsemblMetazoa"/>
        </authorList>
    </citation>
    <scope>IDENTIFICATION</scope>
</reference>
<keyword evidence="12" id="KW-0472">Membrane</keyword>
<dbReference type="RefSeq" id="XP_038065373.1">
    <property type="nucleotide sequence ID" value="XM_038209445.1"/>
</dbReference>
<dbReference type="InterPro" id="IPR001128">
    <property type="entry name" value="Cyt_P450"/>
</dbReference>
<dbReference type="GO" id="GO:0016712">
    <property type="term" value="F:oxidoreductase activity, acting on paired donors, with incorporation or reduction of molecular oxygen, reduced flavin or flavoprotein as one donor, and incorporation of one atom of oxygen"/>
    <property type="evidence" value="ECO:0007669"/>
    <property type="project" value="TreeGrafter"/>
</dbReference>
<dbReference type="PANTHER" id="PTHR24300">
    <property type="entry name" value="CYTOCHROME P450 508A4-RELATED"/>
    <property type="match status" value="1"/>
</dbReference>
<dbReference type="FunFam" id="1.10.630.10:FF:000238">
    <property type="entry name" value="Cytochrome P450 2A6"/>
    <property type="match status" value="1"/>
</dbReference>
<accession>A0A914ANP8</accession>
<keyword evidence="8" id="KW-0492">Microsome</keyword>
<evidence type="ECO:0000256" key="7">
    <source>
        <dbReference type="ARBA" id="ARBA00022824"/>
    </source>
</evidence>
<evidence type="ECO:0000256" key="14">
    <source>
        <dbReference type="RuleBase" id="RU000461"/>
    </source>
</evidence>
<organism evidence="15 16">
    <name type="scientific">Patiria miniata</name>
    <name type="common">Bat star</name>
    <name type="synonym">Asterina miniata</name>
    <dbReference type="NCBI Taxonomy" id="46514"/>
    <lineage>
        <taxon>Eukaryota</taxon>
        <taxon>Metazoa</taxon>
        <taxon>Echinodermata</taxon>
        <taxon>Eleutherozoa</taxon>
        <taxon>Asterozoa</taxon>
        <taxon>Asteroidea</taxon>
        <taxon>Valvatacea</taxon>
        <taxon>Valvatida</taxon>
        <taxon>Asterinidae</taxon>
        <taxon>Patiria</taxon>
    </lineage>
</organism>
<dbReference type="PRINTS" id="PR00385">
    <property type="entry name" value="P450"/>
</dbReference>
<keyword evidence="9 14" id="KW-0560">Oxidoreductase</keyword>
<evidence type="ECO:0000256" key="8">
    <source>
        <dbReference type="ARBA" id="ARBA00022848"/>
    </source>
</evidence>
<evidence type="ECO:0000256" key="3">
    <source>
        <dbReference type="ARBA" id="ARBA00004406"/>
    </source>
</evidence>
<dbReference type="PANTHER" id="PTHR24300:SF397">
    <property type="entry name" value="CYTOCHROME P450 2U1"/>
    <property type="match status" value="1"/>
</dbReference>
<evidence type="ECO:0000256" key="9">
    <source>
        <dbReference type="ARBA" id="ARBA00023002"/>
    </source>
</evidence>
<keyword evidence="6 13" id="KW-0479">Metal-binding</keyword>
<evidence type="ECO:0008006" key="17">
    <source>
        <dbReference type="Google" id="ProtNLM"/>
    </source>
</evidence>
<evidence type="ECO:0000256" key="12">
    <source>
        <dbReference type="ARBA" id="ARBA00023136"/>
    </source>
</evidence>
<dbReference type="EnsemblMetazoa" id="XM_038209444.1">
    <property type="protein sequence ID" value="XP_038065372.1"/>
    <property type="gene ID" value="LOC119735651"/>
</dbReference>
<evidence type="ECO:0000256" key="10">
    <source>
        <dbReference type="ARBA" id="ARBA00023004"/>
    </source>
</evidence>
<dbReference type="InterPro" id="IPR050182">
    <property type="entry name" value="Cytochrome_P450_fam2"/>
</dbReference>
<feature type="binding site" description="axial binding residue" evidence="13">
    <location>
        <position position="464"/>
    </location>
    <ligand>
        <name>heme</name>
        <dbReference type="ChEBI" id="CHEBI:30413"/>
    </ligand>
    <ligandPart>
        <name>Fe</name>
        <dbReference type="ChEBI" id="CHEBI:18248"/>
    </ligandPart>
</feature>